<sequence length="340" mass="38595">MVRIAILGAGFMGGTHGTAYQNISNAEIAAVCDQNETLGRAFAEKYHCRYYSSFHQMLEECQFDVADICLPTFLHEEYVLMGARHRKHIFCEKPVALEVSSLERMMKAVKEAGVLMMVGQVLRFWPEYVNAKEMYEKGSLGELNYVFAARMSEHPAWSQWYRKPQNSGGGLLDLHLHDVDYLCWLLGRVKSVYASGKQNKDGCWNYVSSMLTFESGISASVQGVIEMEKGYPFTMELRLVGSQKTYEYAMKAGHNLEDVASSKRETRIYENGAITTLPVNLRDAYEIELEHFVDCIERRCESGIITVEQVREVLCTMEAIKTSLETGEKAEVDYDRQASV</sequence>
<dbReference type="EMBL" id="ADLK01000009">
    <property type="protein sequence ID" value="KMW22445.1"/>
    <property type="molecule type" value="Genomic_DNA"/>
</dbReference>
<evidence type="ECO:0008006" key="5">
    <source>
        <dbReference type="Google" id="ProtNLM"/>
    </source>
</evidence>
<dbReference type="PANTHER" id="PTHR43377:SF1">
    <property type="entry name" value="BILIVERDIN REDUCTASE A"/>
    <property type="match status" value="1"/>
</dbReference>
<evidence type="ECO:0000313" key="3">
    <source>
        <dbReference type="EMBL" id="KMW22445.1"/>
    </source>
</evidence>
<proteinExistence type="predicted"/>
<dbReference type="Gene3D" id="3.30.360.10">
    <property type="entry name" value="Dihydrodipicolinate Reductase, domain 2"/>
    <property type="match status" value="1"/>
</dbReference>
<dbReference type="InterPro" id="IPR055170">
    <property type="entry name" value="GFO_IDH_MocA-like_dom"/>
</dbReference>
<reference evidence="3 4" key="1">
    <citation type="submission" date="2011-04" db="EMBL/GenBank/DDBJ databases">
        <title>The Genome Sequence of Clostridium citroniae WAL-19142.</title>
        <authorList>
            <consortium name="The Broad Institute Genome Sequencing Platform"/>
            <person name="Earl A."/>
            <person name="Ward D."/>
            <person name="Feldgarden M."/>
            <person name="Gevers D."/>
            <person name="Warren Y.A."/>
            <person name="Tyrrell K.L."/>
            <person name="Citron D.M."/>
            <person name="Goldstein E.J."/>
            <person name="Daigneault M."/>
            <person name="Allen-Vercoe E."/>
            <person name="Young S.K."/>
            <person name="Zeng Q."/>
            <person name="Gargeya S."/>
            <person name="Fitzgerald M."/>
            <person name="Haas B."/>
            <person name="Abouelleil A."/>
            <person name="Alvarado L."/>
            <person name="Arachchi H.M."/>
            <person name="Berlin A."/>
            <person name="Brown A."/>
            <person name="Chapman S.B."/>
            <person name="Chen Z."/>
            <person name="Dunbar C."/>
            <person name="Freedman E."/>
            <person name="Gearin G."/>
            <person name="Gellesch M."/>
            <person name="Goldberg J."/>
            <person name="Griggs A."/>
            <person name="Gujja S."/>
            <person name="Heilman E.R."/>
            <person name="Heiman D."/>
            <person name="Howarth C."/>
            <person name="Larson L."/>
            <person name="Lui A."/>
            <person name="MacDonald P.J."/>
            <person name="Mehta T."/>
            <person name="Montmayeur A."/>
            <person name="Murphy C."/>
            <person name="Neiman D."/>
            <person name="Pearson M."/>
            <person name="Priest M."/>
            <person name="Roberts A."/>
            <person name="Saif S."/>
            <person name="Shea T."/>
            <person name="Shenoy N."/>
            <person name="Sisk P."/>
            <person name="Stolte C."/>
            <person name="Sykes S."/>
            <person name="White J."/>
            <person name="Yandava C."/>
            <person name="Wortman J."/>
            <person name="Nusbaum C."/>
            <person name="Birren B."/>
        </authorList>
    </citation>
    <scope>NUCLEOTIDE SEQUENCE [LARGE SCALE GENOMIC DNA]</scope>
    <source>
        <strain evidence="3 4">WAL-19142</strain>
    </source>
</reference>
<dbReference type="RefSeq" id="WP_143111272.1">
    <property type="nucleotide sequence ID" value="NZ_KQ235876.1"/>
</dbReference>
<dbReference type="Pfam" id="PF01408">
    <property type="entry name" value="GFO_IDH_MocA"/>
    <property type="match status" value="1"/>
</dbReference>
<dbReference type="GO" id="GO:0000166">
    <property type="term" value="F:nucleotide binding"/>
    <property type="evidence" value="ECO:0007669"/>
    <property type="project" value="InterPro"/>
</dbReference>
<dbReference type="Pfam" id="PF22725">
    <property type="entry name" value="GFO_IDH_MocA_C3"/>
    <property type="match status" value="1"/>
</dbReference>
<accession>A0A0J9F2I5</accession>
<comment type="caution">
    <text evidence="3">The sequence shown here is derived from an EMBL/GenBank/DDBJ whole genome shotgun (WGS) entry which is preliminary data.</text>
</comment>
<feature type="domain" description="GFO/IDH/MocA-like oxidoreductase" evidence="2">
    <location>
        <begin position="129"/>
        <end position="246"/>
    </location>
</feature>
<dbReference type="PATRIC" id="fig|742734.4.peg.1419"/>
<dbReference type="SUPFAM" id="SSF55347">
    <property type="entry name" value="Glyceraldehyde-3-phosphate dehydrogenase-like, C-terminal domain"/>
    <property type="match status" value="1"/>
</dbReference>
<dbReference type="PANTHER" id="PTHR43377">
    <property type="entry name" value="BILIVERDIN REDUCTASE A"/>
    <property type="match status" value="1"/>
</dbReference>
<dbReference type="Proteomes" id="UP000037392">
    <property type="component" value="Unassembled WGS sequence"/>
</dbReference>
<name>A0A0J9F2I5_9FIRM</name>
<dbReference type="Gene3D" id="3.40.50.720">
    <property type="entry name" value="NAD(P)-binding Rossmann-like Domain"/>
    <property type="match status" value="1"/>
</dbReference>
<gene>
    <name evidence="3" type="ORF">HMPREF9470_01324</name>
</gene>
<organism evidence="3 4">
    <name type="scientific">[Clostridium] citroniae WAL-19142</name>
    <dbReference type="NCBI Taxonomy" id="742734"/>
    <lineage>
        <taxon>Bacteria</taxon>
        <taxon>Bacillati</taxon>
        <taxon>Bacillota</taxon>
        <taxon>Clostridia</taxon>
        <taxon>Lachnospirales</taxon>
        <taxon>Lachnospiraceae</taxon>
        <taxon>Enterocloster</taxon>
    </lineage>
</organism>
<evidence type="ECO:0000259" key="2">
    <source>
        <dbReference type="Pfam" id="PF22725"/>
    </source>
</evidence>
<dbReference type="SUPFAM" id="SSF51735">
    <property type="entry name" value="NAD(P)-binding Rossmann-fold domains"/>
    <property type="match status" value="1"/>
</dbReference>
<dbReference type="OrthoDB" id="9783105at2"/>
<dbReference type="InterPro" id="IPR036291">
    <property type="entry name" value="NAD(P)-bd_dom_sf"/>
</dbReference>
<evidence type="ECO:0000259" key="1">
    <source>
        <dbReference type="Pfam" id="PF01408"/>
    </source>
</evidence>
<feature type="domain" description="Gfo/Idh/MocA-like oxidoreductase N-terminal" evidence="1">
    <location>
        <begin position="2"/>
        <end position="119"/>
    </location>
</feature>
<dbReference type="AlphaFoldDB" id="A0A0J9F2I5"/>
<protein>
    <recommendedName>
        <fullName evidence="5">Gfo/Idh/MocA-like oxidoreductase N-terminal domain-containing protein</fullName>
    </recommendedName>
</protein>
<evidence type="ECO:0000313" key="4">
    <source>
        <dbReference type="Proteomes" id="UP000037392"/>
    </source>
</evidence>
<dbReference type="InterPro" id="IPR051450">
    <property type="entry name" value="Gfo/Idh/MocA_Oxidoreductases"/>
</dbReference>
<dbReference type="GeneID" id="93165814"/>
<dbReference type="InterPro" id="IPR000683">
    <property type="entry name" value="Gfo/Idh/MocA-like_OxRdtase_N"/>
</dbReference>